<accession>F0LLK8</accession>
<dbReference type="GeneID" id="74507142"/>
<gene>
    <name evidence="1" type="ordered locus">TERMP_02063</name>
</gene>
<dbReference type="KEGG" id="tba:TERMP_02063"/>
<organism evidence="1 2">
    <name type="scientific">Thermococcus barophilus (strain DSM 11836 / MP)</name>
    <dbReference type="NCBI Taxonomy" id="391623"/>
    <lineage>
        <taxon>Archaea</taxon>
        <taxon>Methanobacteriati</taxon>
        <taxon>Methanobacteriota</taxon>
        <taxon>Thermococci</taxon>
        <taxon>Thermococcales</taxon>
        <taxon>Thermococcaceae</taxon>
        <taxon>Thermococcus</taxon>
    </lineage>
</organism>
<dbReference type="EMBL" id="CP002372">
    <property type="protein sequence ID" value="ADT85037.1"/>
    <property type="molecule type" value="Genomic_DNA"/>
</dbReference>
<name>F0LLK8_THEBM</name>
<dbReference type="HOGENOM" id="CLU_3283049_0_0_2"/>
<protein>
    <submittedName>
        <fullName evidence="1">Uncharacterized protein</fullName>
    </submittedName>
</protein>
<dbReference type="RefSeq" id="WP_013468333.1">
    <property type="nucleotide sequence ID" value="NC_014804.1"/>
</dbReference>
<dbReference type="Proteomes" id="UP000007478">
    <property type="component" value="Chromosome"/>
</dbReference>
<dbReference type="AlphaFoldDB" id="F0LLK8"/>
<dbReference type="PATRIC" id="fig|391623.17.peg.2060"/>
<evidence type="ECO:0000313" key="1">
    <source>
        <dbReference type="EMBL" id="ADT85037.1"/>
    </source>
</evidence>
<reference evidence="1 2" key="1">
    <citation type="journal article" date="2011" name="J. Bacteriol.">
        <title>Complete genome sequence of the hyperthermophilic, piezophilic, heterotrophic, and carboxydotrophic archaeon Thermococcus barophilus MP.</title>
        <authorList>
            <person name="Vannier P."/>
            <person name="Marteinsson V.T."/>
            <person name="Fridjonsson O.H."/>
            <person name="Oger P."/>
            <person name="Jebbar M."/>
        </authorList>
    </citation>
    <scope>NUCLEOTIDE SEQUENCE [LARGE SCALE GENOMIC DNA]</scope>
    <source>
        <strain evidence="2">DSM 11836 / MP</strain>
    </source>
</reference>
<evidence type="ECO:0000313" key="2">
    <source>
        <dbReference type="Proteomes" id="UP000007478"/>
    </source>
</evidence>
<sequence length="40" mass="4978">MYRRFDLNELKEIIEEDLKAGEEEYHKERYNISSIAFLRQ</sequence>
<proteinExistence type="predicted"/>
<keyword evidence="2" id="KW-1185">Reference proteome</keyword>